<feature type="compositionally biased region" description="Acidic residues" evidence="2">
    <location>
        <begin position="122"/>
        <end position="136"/>
    </location>
</feature>
<name>A0AAD5QBU7_PYTIN</name>
<evidence type="ECO:0000313" key="3">
    <source>
        <dbReference type="EMBL" id="KAJ0407180.1"/>
    </source>
</evidence>
<evidence type="ECO:0000313" key="4">
    <source>
        <dbReference type="Proteomes" id="UP001209570"/>
    </source>
</evidence>
<feature type="region of interest" description="Disordered" evidence="2">
    <location>
        <begin position="78"/>
        <end position="167"/>
    </location>
</feature>
<sequence>MAQPASNADAIGWRVRVFWEGDDEWFAGRITEFCPSRGFYVRYDDGEEQWEAADASTIEYLCAPSQRETLLIPSVQNQWSAEPPPSTGGQPSPTPYDDEFEDELDDLEPVSKKSPTPGRYNEDDDEEEGGEEGEEADKEHARDPPKLPRGVSDRPVDTSVRAPASRSSRAVNVNRAIFFRDDETLSEMKMALQREKAALKDQLNTLKRQVEEKELQSSALRRELRDLKAHFTLASMTSTGALSLPLTAKSMTLPRRDFESCKFS</sequence>
<proteinExistence type="predicted"/>
<feature type="compositionally biased region" description="Basic and acidic residues" evidence="2">
    <location>
        <begin position="137"/>
        <end position="156"/>
    </location>
</feature>
<dbReference type="AlphaFoldDB" id="A0AAD5QBU7"/>
<dbReference type="Gene3D" id="2.30.30.140">
    <property type="match status" value="1"/>
</dbReference>
<evidence type="ECO:0000256" key="1">
    <source>
        <dbReference type="SAM" id="Coils"/>
    </source>
</evidence>
<organism evidence="3 4">
    <name type="scientific">Pythium insidiosum</name>
    <name type="common">Pythiosis disease agent</name>
    <dbReference type="NCBI Taxonomy" id="114742"/>
    <lineage>
        <taxon>Eukaryota</taxon>
        <taxon>Sar</taxon>
        <taxon>Stramenopiles</taxon>
        <taxon>Oomycota</taxon>
        <taxon>Peronosporomycetes</taxon>
        <taxon>Pythiales</taxon>
        <taxon>Pythiaceae</taxon>
        <taxon>Pythium</taxon>
    </lineage>
</organism>
<accession>A0AAD5QBU7</accession>
<keyword evidence="4" id="KW-1185">Reference proteome</keyword>
<reference evidence="3" key="1">
    <citation type="submission" date="2021-12" db="EMBL/GenBank/DDBJ databases">
        <title>Prjna785345.</title>
        <authorList>
            <person name="Rujirawat T."/>
            <person name="Krajaejun T."/>
        </authorList>
    </citation>
    <scope>NUCLEOTIDE SEQUENCE</scope>
    <source>
        <strain evidence="3">Pi057C3</strain>
    </source>
</reference>
<evidence type="ECO:0000256" key="2">
    <source>
        <dbReference type="SAM" id="MobiDB-lite"/>
    </source>
</evidence>
<dbReference type="EMBL" id="JAKCXM010000024">
    <property type="protein sequence ID" value="KAJ0407180.1"/>
    <property type="molecule type" value="Genomic_DNA"/>
</dbReference>
<dbReference type="SUPFAM" id="SSF63748">
    <property type="entry name" value="Tudor/PWWP/MBT"/>
    <property type="match status" value="1"/>
</dbReference>
<feature type="compositionally biased region" description="Acidic residues" evidence="2">
    <location>
        <begin position="96"/>
        <end position="108"/>
    </location>
</feature>
<gene>
    <name evidence="3" type="ORF">P43SY_001138</name>
</gene>
<comment type="caution">
    <text evidence="3">The sequence shown here is derived from an EMBL/GenBank/DDBJ whole genome shotgun (WGS) entry which is preliminary data.</text>
</comment>
<dbReference type="Proteomes" id="UP001209570">
    <property type="component" value="Unassembled WGS sequence"/>
</dbReference>
<keyword evidence="1" id="KW-0175">Coiled coil</keyword>
<feature type="coiled-coil region" evidence="1">
    <location>
        <begin position="189"/>
        <end position="230"/>
    </location>
</feature>
<dbReference type="CDD" id="cd20404">
    <property type="entry name" value="Tudor_Agenet_AtEML-like"/>
    <property type="match status" value="1"/>
</dbReference>
<protein>
    <recommendedName>
        <fullName evidence="5">Tudor domain-containing protein</fullName>
    </recommendedName>
</protein>
<evidence type="ECO:0008006" key="5">
    <source>
        <dbReference type="Google" id="ProtNLM"/>
    </source>
</evidence>